<keyword evidence="2" id="KW-0949">S-adenosyl-L-methionine</keyword>
<proteinExistence type="predicted"/>
<dbReference type="EMBL" id="FPKV01000004">
    <property type="protein sequence ID" value="SFZ94509.1"/>
    <property type="molecule type" value="Genomic_DNA"/>
</dbReference>
<dbReference type="Gene3D" id="3.80.30.20">
    <property type="entry name" value="tm_1862 like domain"/>
    <property type="match status" value="1"/>
</dbReference>
<accession>A0A1K2IPY4</accession>
<evidence type="ECO:0000313" key="7">
    <source>
        <dbReference type="EMBL" id="SFZ94509.1"/>
    </source>
</evidence>
<dbReference type="SMART" id="SM00729">
    <property type="entry name" value="Elp3"/>
    <property type="match status" value="1"/>
</dbReference>
<dbReference type="InterPro" id="IPR006638">
    <property type="entry name" value="Elp3/MiaA/NifB-like_rSAM"/>
</dbReference>
<dbReference type="RefSeq" id="WP_072403395.1">
    <property type="nucleotide sequence ID" value="NZ_FPKV01000004.1"/>
</dbReference>
<evidence type="ECO:0000256" key="5">
    <source>
        <dbReference type="ARBA" id="ARBA00023014"/>
    </source>
</evidence>
<evidence type="ECO:0000256" key="4">
    <source>
        <dbReference type="ARBA" id="ARBA00023004"/>
    </source>
</evidence>
<comment type="cofactor">
    <cofactor evidence="1">
        <name>[4Fe-4S] cluster</name>
        <dbReference type="ChEBI" id="CHEBI:49883"/>
    </cofactor>
</comment>
<evidence type="ECO:0000259" key="6">
    <source>
        <dbReference type="PROSITE" id="PS51918"/>
    </source>
</evidence>
<dbReference type="AlphaFoldDB" id="A0A1K2IPY4"/>
<dbReference type="PROSITE" id="PS51918">
    <property type="entry name" value="RADICAL_SAM"/>
    <property type="match status" value="1"/>
</dbReference>
<dbReference type="InterPro" id="IPR007197">
    <property type="entry name" value="rSAM"/>
</dbReference>
<evidence type="ECO:0000256" key="1">
    <source>
        <dbReference type="ARBA" id="ARBA00001966"/>
    </source>
</evidence>
<keyword evidence="4" id="KW-0408">Iron</keyword>
<dbReference type="STRING" id="369401.SAMN05428642_104220"/>
<dbReference type="SUPFAM" id="SSF102114">
    <property type="entry name" value="Radical SAM enzymes"/>
    <property type="match status" value="1"/>
</dbReference>
<dbReference type="SFLD" id="SFLDG01082">
    <property type="entry name" value="B12-binding_domain_containing"/>
    <property type="match status" value="1"/>
</dbReference>
<dbReference type="GO" id="GO:0003824">
    <property type="term" value="F:catalytic activity"/>
    <property type="evidence" value="ECO:0007669"/>
    <property type="project" value="InterPro"/>
</dbReference>
<dbReference type="InterPro" id="IPR051198">
    <property type="entry name" value="BchE-like"/>
</dbReference>
<evidence type="ECO:0000256" key="2">
    <source>
        <dbReference type="ARBA" id="ARBA00022691"/>
    </source>
</evidence>
<dbReference type="PANTHER" id="PTHR43409">
    <property type="entry name" value="ANAEROBIC MAGNESIUM-PROTOPORPHYRIN IX MONOMETHYL ESTER CYCLASE-RELATED"/>
    <property type="match status" value="1"/>
</dbReference>
<dbReference type="Proteomes" id="UP000182544">
    <property type="component" value="Unassembled WGS sequence"/>
</dbReference>
<evidence type="ECO:0000313" key="8">
    <source>
        <dbReference type="Proteomes" id="UP000182544"/>
    </source>
</evidence>
<keyword evidence="3" id="KW-0479">Metal-binding</keyword>
<dbReference type="OrthoDB" id="9801424at2"/>
<dbReference type="InterPro" id="IPR023404">
    <property type="entry name" value="rSAM_horseshoe"/>
</dbReference>
<dbReference type="InterPro" id="IPR058240">
    <property type="entry name" value="rSAM_sf"/>
</dbReference>
<name>A0A1K2IPY4_9FLAO</name>
<organism evidence="7 8">
    <name type="scientific">Flaviramulus basaltis</name>
    <dbReference type="NCBI Taxonomy" id="369401"/>
    <lineage>
        <taxon>Bacteria</taxon>
        <taxon>Pseudomonadati</taxon>
        <taxon>Bacteroidota</taxon>
        <taxon>Flavobacteriia</taxon>
        <taxon>Flavobacteriales</taxon>
        <taxon>Flavobacteriaceae</taxon>
        <taxon>Flaviramulus</taxon>
    </lineage>
</organism>
<protein>
    <submittedName>
        <fullName evidence="7">Radical SAM superfamily protein</fullName>
    </submittedName>
</protein>
<dbReference type="GO" id="GO:0046872">
    <property type="term" value="F:metal ion binding"/>
    <property type="evidence" value="ECO:0007669"/>
    <property type="project" value="UniProtKB-KW"/>
</dbReference>
<gene>
    <name evidence="7" type="ORF">SAMN05428642_104220</name>
</gene>
<dbReference type="GO" id="GO:0051536">
    <property type="term" value="F:iron-sulfur cluster binding"/>
    <property type="evidence" value="ECO:0007669"/>
    <property type="project" value="UniProtKB-KW"/>
</dbReference>
<sequence>MQSKILFITPPFTQLNTAYPATAYLKGFLEEHEISVHHCDLSIELFTSIFTSDFLRSVFQEAEELENYHYPEVCKMKTQYISSVDLVIGFLQKQDIKTANKILDPNFLPLGHRLSKVNTKIKWELGDAGVIDKAKHHATLFIEEIGDFIQANVDEFFAFTRYAEQIATSASSFDDLDEFLSYQATLIEEKMLDILVAQIENHTPNLVCFTIPFPGNLFAALRCSQFIKQLFPSIHIAFGGGYCNTELRSLKDSRIFEFVDFISLDDGEGPLLKIVNYLENKVTVNELERTFVLENKQVVYKDKIPNTIYHHKNLPAPNYSGLPFNKYVSFLDVVNPMHRMWTDARWNKLTISHGCYWKQCSFCDVSLDYIGNYQNTTAADLVDKIEKIIKDTGITGFHFVDEAAPPKMLRALSYALIERNVTISWWTNIRFEKTFDFELCELMAKSGCIAVTGGLEVASDRLLSKMKKGVDIAQVTRVTHHFSENNIMVHAYLMYGFPTETEQETIDSLEVVRQLFEKNCIQSAFWHQFTTTIHSPIGKNPEAFGIKITGPVFEGFAQNDLYHEDSQGADHTKYTKGLNLALHNYLNKAGFEEALQNWFDFPIPPTKHSKDLIESFLSEITSQKVTPTQL</sequence>
<keyword evidence="8" id="KW-1185">Reference proteome</keyword>
<reference evidence="7 8" key="1">
    <citation type="submission" date="2016-10" db="EMBL/GenBank/DDBJ databases">
        <authorList>
            <person name="de Groot N.N."/>
        </authorList>
    </citation>
    <scope>NUCLEOTIDE SEQUENCE [LARGE SCALE GENOMIC DNA]</scope>
    <source>
        <strain evidence="7 8">DSM 18180</strain>
    </source>
</reference>
<keyword evidence="5" id="KW-0411">Iron-sulfur</keyword>
<dbReference type="Pfam" id="PF04055">
    <property type="entry name" value="Radical_SAM"/>
    <property type="match status" value="1"/>
</dbReference>
<feature type="domain" description="Radical SAM core" evidence="6">
    <location>
        <begin position="341"/>
        <end position="570"/>
    </location>
</feature>
<evidence type="ECO:0000256" key="3">
    <source>
        <dbReference type="ARBA" id="ARBA00022723"/>
    </source>
</evidence>
<dbReference type="SFLD" id="SFLDS00029">
    <property type="entry name" value="Radical_SAM"/>
    <property type="match status" value="1"/>
</dbReference>